<feature type="domain" description="Retrotransposon gag" evidence="2">
    <location>
        <begin position="269"/>
        <end position="366"/>
    </location>
</feature>
<evidence type="ECO:0000313" key="4">
    <source>
        <dbReference type="Proteomes" id="UP000518752"/>
    </source>
</evidence>
<organism evidence="3 4">
    <name type="scientific">Collybiopsis confluens</name>
    <dbReference type="NCBI Taxonomy" id="2823264"/>
    <lineage>
        <taxon>Eukaryota</taxon>
        <taxon>Fungi</taxon>
        <taxon>Dikarya</taxon>
        <taxon>Basidiomycota</taxon>
        <taxon>Agaricomycotina</taxon>
        <taxon>Agaricomycetes</taxon>
        <taxon>Agaricomycetidae</taxon>
        <taxon>Agaricales</taxon>
        <taxon>Marasmiineae</taxon>
        <taxon>Omphalotaceae</taxon>
        <taxon>Collybiopsis</taxon>
    </lineage>
</organism>
<protein>
    <recommendedName>
        <fullName evidence="2">Retrotransposon gag domain-containing protein</fullName>
    </recommendedName>
</protein>
<dbReference type="InterPro" id="IPR005162">
    <property type="entry name" value="Retrotrans_gag_dom"/>
</dbReference>
<comment type="caution">
    <text evidence="3">The sequence shown here is derived from an EMBL/GenBank/DDBJ whole genome shotgun (WGS) entry which is preliminary data.</text>
</comment>
<name>A0A8H5CT21_9AGAR</name>
<reference evidence="3 4" key="1">
    <citation type="journal article" date="2020" name="ISME J.">
        <title>Uncovering the hidden diversity of litter-decomposition mechanisms in mushroom-forming fungi.</title>
        <authorList>
            <person name="Floudas D."/>
            <person name="Bentzer J."/>
            <person name="Ahren D."/>
            <person name="Johansson T."/>
            <person name="Persson P."/>
            <person name="Tunlid A."/>
        </authorList>
    </citation>
    <scope>NUCLEOTIDE SEQUENCE [LARGE SCALE GENOMIC DNA]</scope>
    <source>
        <strain evidence="3 4">CBS 406.79</strain>
    </source>
</reference>
<dbReference type="InterPro" id="IPR032567">
    <property type="entry name" value="RTL1-rel"/>
</dbReference>
<dbReference type="AlphaFoldDB" id="A0A8H5CT21"/>
<dbReference type="PANTHER" id="PTHR15503:SF22">
    <property type="entry name" value="TRANSPOSON TY3-I GAG POLYPROTEIN"/>
    <property type="match status" value="1"/>
</dbReference>
<proteinExistence type="predicted"/>
<dbReference type="Pfam" id="PF03732">
    <property type="entry name" value="Retrotrans_gag"/>
    <property type="match status" value="1"/>
</dbReference>
<keyword evidence="4" id="KW-1185">Reference proteome</keyword>
<feature type="compositionally biased region" description="Low complexity" evidence="1">
    <location>
        <begin position="430"/>
        <end position="447"/>
    </location>
</feature>
<dbReference type="OrthoDB" id="5552562at2759"/>
<feature type="compositionally biased region" description="Low complexity" evidence="1">
    <location>
        <begin position="126"/>
        <end position="139"/>
    </location>
</feature>
<feature type="compositionally biased region" description="Pro residues" evidence="1">
    <location>
        <begin position="198"/>
        <end position="207"/>
    </location>
</feature>
<feature type="region of interest" description="Disordered" evidence="1">
    <location>
        <begin position="94"/>
        <end position="223"/>
    </location>
</feature>
<accession>A0A8H5CT21</accession>
<gene>
    <name evidence="3" type="ORF">D9757_014024</name>
</gene>
<dbReference type="EMBL" id="JAACJN010000361">
    <property type="protein sequence ID" value="KAF5346102.1"/>
    <property type="molecule type" value="Genomic_DNA"/>
</dbReference>
<feature type="compositionally biased region" description="Pro residues" evidence="1">
    <location>
        <begin position="448"/>
        <end position="458"/>
    </location>
</feature>
<evidence type="ECO:0000313" key="3">
    <source>
        <dbReference type="EMBL" id="KAF5346102.1"/>
    </source>
</evidence>
<feature type="compositionally biased region" description="Basic and acidic residues" evidence="1">
    <location>
        <begin position="166"/>
        <end position="179"/>
    </location>
</feature>
<evidence type="ECO:0000259" key="2">
    <source>
        <dbReference type="Pfam" id="PF03732"/>
    </source>
</evidence>
<evidence type="ECO:0000256" key="1">
    <source>
        <dbReference type="SAM" id="MobiDB-lite"/>
    </source>
</evidence>
<dbReference type="PANTHER" id="PTHR15503">
    <property type="entry name" value="LDOC1 RELATED"/>
    <property type="match status" value="1"/>
</dbReference>
<dbReference type="Proteomes" id="UP000518752">
    <property type="component" value="Unassembled WGS sequence"/>
</dbReference>
<sequence length="569" mass="63073">MVIRRKTLDAPRCVRLGSAPRLQRTFFSVSMAESNPILTSIPDNEDYEEEPTHIIETTQLDNNGSPITTRIRTSGIAHNVFREGYVGMVRVSGQPRPRGAAPFSSRAPTGTHYTIPPIIPLPTSPQTPIQQSTPQRTTSVTFDDDGWYDRTEPTDEIVLAQTNKGKGREYQDETNKSDPGDPGDPDDGPPDDDDPPGGGNPPIPPRGPSRGGPPIGGPPGGRLVAVPLRAPLIGLNNTLSSMKGGETKSKLNINDRLQYFDTDEKKISFVLSYLSGRALSWFEPEILNPNLLNPPAWLFSFEKFITELQENFGPFDPIGDAEESLNELRMDNSERVIEYNTKFNAYAALVNWNDSALQFVYRKGLAPRIKDDLKNITEHRNLRIFKTQIAELDNKYWKRVHERKVKARTHPASAPPKLGKKSLNSNQVHTTTTVSSTLLTSGSSSKPNPSPKSPPTNSPKPWLDKLGKDGCLSEAEKKRRKDKGLCSYCGGNHKLEDCDRRKKNLERKGRGVKLRLLDGSYGIFNTRSSGNKTGNAQCVGSQLPQPKTKTKPKLYLGARAQLLRRSTTM</sequence>
<feature type="compositionally biased region" description="Gly residues" evidence="1">
    <location>
        <begin position="209"/>
        <end position="220"/>
    </location>
</feature>
<feature type="region of interest" description="Disordered" evidence="1">
    <location>
        <begin position="404"/>
        <end position="468"/>
    </location>
</feature>
<feature type="compositionally biased region" description="Acidic residues" evidence="1">
    <location>
        <begin position="181"/>
        <end position="195"/>
    </location>
</feature>